<name>Q2QVW8_ORYSJ</name>
<dbReference type="SUPFAM" id="SSF54001">
    <property type="entry name" value="Cysteine proteinases"/>
    <property type="match status" value="1"/>
</dbReference>
<dbReference type="PANTHER" id="PTHR10775:SF169">
    <property type="entry name" value="TRANSPOSASE"/>
    <property type="match status" value="1"/>
</dbReference>
<organism evidence="5">
    <name type="scientific">Oryza sativa subsp. japonica</name>
    <name type="common">Rice</name>
    <dbReference type="NCBI Taxonomy" id="39947"/>
    <lineage>
        <taxon>Eukaryota</taxon>
        <taxon>Viridiplantae</taxon>
        <taxon>Streptophyta</taxon>
        <taxon>Embryophyta</taxon>
        <taxon>Tracheophyta</taxon>
        <taxon>Spermatophyta</taxon>
        <taxon>Magnoliopsida</taxon>
        <taxon>Liliopsida</taxon>
        <taxon>Poales</taxon>
        <taxon>Poaceae</taxon>
        <taxon>BOP clade</taxon>
        <taxon>Oryzoideae</taxon>
        <taxon>Oryzeae</taxon>
        <taxon>Oryzinae</taxon>
        <taxon>Oryza</taxon>
        <taxon>Oryza sativa</taxon>
    </lineage>
</organism>
<evidence type="ECO:0000256" key="2">
    <source>
        <dbReference type="ARBA" id="ARBA00022670"/>
    </source>
</evidence>
<evidence type="ECO:0000259" key="4">
    <source>
        <dbReference type="PROSITE" id="PS50600"/>
    </source>
</evidence>
<reference evidence="5" key="3">
    <citation type="submission" date="2006-01" db="EMBL/GenBank/DDBJ databases">
        <authorList>
            <person name="Buell R."/>
        </authorList>
    </citation>
    <scope>NUCLEOTIDE SEQUENCE</scope>
</reference>
<dbReference type="Pfam" id="PF02992">
    <property type="entry name" value="Transposase_21"/>
    <property type="match status" value="1"/>
</dbReference>
<gene>
    <name evidence="5" type="ordered locus">LOC_Os12g11380</name>
</gene>
<dbReference type="InterPro" id="IPR025452">
    <property type="entry name" value="DUF4218"/>
</dbReference>
<accession>Q2QVW8</accession>
<dbReference type="PANTHER" id="PTHR10775">
    <property type="entry name" value="OS08G0208400 PROTEIN"/>
    <property type="match status" value="1"/>
</dbReference>
<comment type="similarity">
    <text evidence="1">Belongs to the peptidase C48 family.</text>
</comment>
<dbReference type="AlphaFoldDB" id="Q2QVW8"/>
<dbReference type="Gene3D" id="3.40.395.10">
    <property type="entry name" value="Adenoviral Proteinase, Chain A"/>
    <property type="match status" value="1"/>
</dbReference>
<dbReference type="PROSITE" id="PS50600">
    <property type="entry name" value="ULP_PROTEASE"/>
    <property type="match status" value="1"/>
</dbReference>
<dbReference type="InterPro" id="IPR038765">
    <property type="entry name" value="Papain-like_cys_pep_sf"/>
</dbReference>
<reference evidence="5" key="2">
    <citation type="submission" date="2005-04" db="EMBL/GenBank/DDBJ databases">
        <authorList>
            <person name="Buell C.R."/>
            <person name="Wing R.A."/>
            <person name="McCombie W.A."/>
            <person name="Ouyang S."/>
        </authorList>
    </citation>
    <scope>NUCLEOTIDE SEQUENCE</scope>
</reference>
<evidence type="ECO:0000256" key="1">
    <source>
        <dbReference type="ARBA" id="ARBA00005234"/>
    </source>
</evidence>
<dbReference type="GO" id="GO:0008234">
    <property type="term" value="F:cysteine-type peptidase activity"/>
    <property type="evidence" value="ECO:0007669"/>
    <property type="project" value="InterPro"/>
</dbReference>
<dbReference type="Pfam" id="PF02902">
    <property type="entry name" value="Peptidase_C48"/>
    <property type="match status" value="1"/>
</dbReference>
<keyword evidence="3" id="KW-0378">Hydrolase</keyword>
<evidence type="ECO:0000313" key="5">
    <source>
        <dbReference type="EMBL" id="ABA96767.1"/>
    </source>
</evidence>
<reference evidence="5" key="1">
    <citation type="journal article" date="2005" name="BMC Biol.">
        <title>The sequence of rice chromosomes 11 and 12, rich in disease resistance genes and recent gene duplications.</title>
        <authorList>
            <consortium name="The rice chromosomes 11 and 12 sequencing consortia"/>
        </authorList>
    </citation>
    <scope>NUCLEOTIDE SEQUENCE [LARGE SCALE GENOMIC DNA]</scope>
</reference>
<feature type="domain" description="Ubiquitin-like protease family profile" evidence="4">
    <location>
        <begin position="580"/>
        <end position="804"/>
    </location>
</feature>
<dbReference type="EMBL" id="DP000011">
    <property type="protein sequence ID" value="ABA96767.1"/>
    <property type="molecule type" value="Genomic_DNA"/>
</dbReference>
<proteinExistence type="inferred from homology"/>
<keyword evidence="2" id="KW-0645">Protease</keyword>
<evidence type="ECO:0000256" key="3">
    <source>
        <dbReference type="ARBA" id="ARBA00022801"/>
    </source>
</evidence>
<protein>
    <submittedName>
        <fullName evidence="5">Transposon protein, putative, CACTA, En/Spm sub-class</fullName>
    </submittedName>
</protein>
<dbReference type="InterPro" id="IPR003653">
    <property type="entry name" value="Peptidase_C48_C"/>
</dbReference>
<dbReference type="Pfam" id="PF13960">
    <property type="entry name" value="DUF4218"/>
    <property type="match status" value="1"/>
</dbReference>
<dbReference type="GO" id="GO:0006508">
    <property type="term" value="P:proteolysis"/>
    <property type="evidence" value="ECO:0007669"/>
    <property type="project" value="UniProtKB-KW"/>
</dbReference>
<dbReference type="InterPro" id="IPR004242">
    <property type="entry name" value="Transposase_21"/>
</dbReference>
<sequence>MEYSASRTIHFHLFESGFMPSYNCWTSHGEQGVEMEEDEVEDDNIPDFAQYAGFEGNQTGEEDRDADYIDVADDLDVRGPQNVVVPRLRAGAQKVGYHSGVLARVMRWHAKERQQDGMLRHPADGSQWQNIDRKFKDFGKDARNIRFGLSTDGPKQPGNDIDVFLRPLVEDLKLWWKKKGVPVWDEDKQEEFNLRALLFVIINDWPALSNLSGQSNKGYKACTHCMDETESTYLKHCRKVVYKGPRRFLAANHLVWNKCKHFEHKADHRTKPKHRSGKIVFAMVKDLKVVFGKGPGSQPIESEDGHAAMWKKNSIFWELPYSEFLDVRHAIDVMHLTKNLCVNLLGFLGVYGKSKDTLEARNDLKHMEQRGDLLPEPKEKGSHYLSPASYTLSKAEKESMFQCLKSIKKVIDPDRLEDLQNDVVQCLVSFELMFPPSFFNIMTHLLLHLVKEMGILGPVFLHNMFPFERYMGILKKYVRNRARPEASITKGYGTEEVIEFCVEFIEDVRPIEVPESRHEGRLRGKGTLGRKAIMTVDNNLFRKAHFTVLQQSSLVAPYIEEHLALVRARNIGAPIPKAEVAYKFELGKPLVRTEQLQSLPTQMYKFHEQYMEMSAKGREMFGARIRNPDFLQGEDVLWNHFKDVFDLYHRDALDVSLLSAWILMEIQRARQRGVYDTGFIDPRKINTEMLDKYEKDKEDILVHLLTQQYFKTFILLPYNTEFHWVLFFFDLDACRVTVYDSMNKEEKVFDKVFQLIDRAWDRFRQLVHGTWKEKLRRRFHFPCAKQDQGTNLCGYYVCEYAHCLSNQIYTT</sequence>